<keyword evidence="2" id="KW-1185">Reference proteome</keyword>
<dbReference type="EMBL" id="CP022753">
    <property type="protein sequence ID" value="ASU81523.1"/>
    <property type="molecule type" value="Genomic_DNA"/>
</dbReference>
<gene>
    <name evidence="1" type="ORF">CDO52_00830</name>
</gene>
<sequence length="65" mass="7067">MSGTGAHPNEFEPAVVPTYSVDIEFRQIRDGHIEHRTYLSAAGSQAFVARVTEAGASAFEEEATR</sequence>
<dbReference type="AlphaFoldDB" id="A0A223S059"/>
<dbReference type="KEGG" id="ngv:CDO52_00830"/>
<evidence type="ECO:0000313" key="1">
    <source>
        <dbReference type="EMBL" id="ASU81523.1"/>
    </source>
</evidence>
<accession>A0A223S059</accession>
<name>A0A223S059_9ACTN</name>
<proteinExistence type="predicted"/>
<protein>
    <submittedName>
        <fullName evidence="1">Uncharacterized protein</fullName>
    </submittedName>
</protein>
<dbReference type="RefSeq" id="WP_017619522.1">
    <property type="nucleotide sequence ID" value="NZ_ANBG01000245.1"/>
</dbReference>
<organism evidence="1 2">
    <name type="scientific">Nocardiopsis gilva YIM 90087</name>
    <dbReference type="NCBI Taxonomy" id="1235441"/>
    <lineage>
        <taxon>Bacteria</taxon>
        <taxon>Bacillati</taxon>
        <taxon>Actinomycetota</taxon>
        <taxon>Actinomycetes</taxon>
        <taxon>Streptosporangiales</taxon>
        <taxon>Nocardiopsidaceae</taxon>
        <taxon>Nocardiopsis</taxon>
    </lineage>
</organism>
<dbReference type="Proteomes" id="UP000215005">
    <property type="component" value="Chromosome"/>
</dbReference>
<evidence type="ECO:0000313" key="2">
    <source>
        <dbReference type="Proteomes" id="UP000215005"/>
    </source>
</evidence>
<reference evidence="1 2" key="1">
    <citation type="submission" date="2017-08" db="EMBL/GenBank/DDBJ databases">
        <title>The complete genome sequence of Nocardiopsis gilva YIM 90087.</title>
        <authorList>
            <person name="Yin M."/>
            <person name="Tang S."/>
        </authorList>
    </citation>
    <scope>NUCLEOTIDE SEQUENCE [LARGE SCALE GENOMIC DNA]</scope>
    <source>
        <strain evidence="1 2">YIM 90087</strain>
    </source>
</reference>